<comment type="subcellular location">
    <subcellularLocation>
        <location evidence="1">Periplasm</location>
    </subcellularLocation>
</comment>
<dbReference type="Gene3D" id="3.40.190.10">
    <property type="entry name" value="Periplasmic binding protein-like II"/>
    <property type="match status" value="1"/>
</dbReference>
<keyword evidence="3" id="KW-0813">Transport</keyword>
<dbReference type="GO" id="GO:1904680">
    <property type="term" value="F:peptide transmembrane transporter activity"/>
    <property type="evidence" value="ECO:0007669"/>
    <property type="project" value="TreeGrafter"/>
</dbReference>
<dbReference type="InterPro" id="IPR000914">
    <property type="entry name" value="SBP_5_dom"/>
</dbReference>
<dbReference type="Pfam" id="PF00496">
    <property type="entry name" value="SBP_bac_5"/>
    <property type="match status" value="1"/>
</dbReference>
<comment type="similarity">
    <text evidence="2">Belongs to the bacterial solute-binding protein 5 family.</text>
</comment>
<evidence type="ECO:0000313" key="6">
    <source>
        <dbReference type="EMBL" id="MXO63238.1"/>
    </source>
</evidence>
<evidence type="ECO:0000256" key="1">
    <source>
        <dbReference type="ARBA" id="ARBA00004418"/>
    </source>
</evidence>
<dbReference type="OrthoDB" id="9803988at2"/>
<dbReference type="AlphaFoldDB" id="A0A844YJL6"/>
<comment type="caution">
    <text evidence="6">The sequence shown here is derived from an EMBL/GenBank/DDBJ whole genome shotgun (WGS) entry which is preliminary data.</text>
</comment>
<evidence type="ECO:0000313" key="7">
    <source>
        <dbReference type="Proteomes" id="UP000445582"/>
    </source>
</evidence>
<dbReference type="GO" id="GO:0015833">
    <property type="term" value="P:peptide transport"/>
    <property type="evidence" value="ECO:0007669"/>
    <property type="project" value="TreeGrafter"/>
</dbReference>
<sequence length="487" mass="52606">MRFCLAILGACLLAGCGASEDDGVVDVAFIGDGEDLFDSGMRLSPAAQQVRAATSEGLVRLDAAGQAVPGVAQRWIVTDDGASYIFRLRDSDWADGTPITGESVRDSLRQTIRALQGTSLGLDLAKIRDIRAMTGRVVEIRLTSPMPDFLQLLAQPELGLRKGGQGTGPMALERRGADGLLTVVAPQMRGLPEQEDWQDEYRPVRVTAMDARTANAAFARNQIELVLDGRLATLPLADTGALSRGTVRLEAAVGLFGLQVLDARGFLADPRNREALALAIDRSALLEPFNIGGWTPTTRIVAPDLPADEGLVGERWGDLTIEQRRAVSRQRVNAWKRASGTDTLLLTVDLPPGPGSDRILRRLAAMYRDIGIDLQRPAEGRRAQLQVKDRTARYGAARWFLNQFHCSLNDGICSPEADRLVAESLRASDAATQSALLAEAERQLTAANVFIPFGAPIRWSLVRADVAGFTENAWAMHPLFPLAGGTI</sequence>
<dbReference type="PANTHER" id="PTHR30290:SF10">
    <property type="entry name" value="PERIPLASMIC OLIGOPEPTIDE-BINDING PROTEIN-RELATED"/>
    <property type="match status" value="1"/>
</dbReference>
<dbReference type="PANTHER" id="PTHR30290">
    <property type="entry name" value="PERIPLASMIC BINDING COMPONENT OF ABC TRANSPORTER"/>
    <property type="match status" value="1"/>
</dbReference>
<dbReference type="PROSITE" id="PS51257">
    <property type="entry name" value="PROKAR_LIPOPROTEIN"/>
    <property type="match status" value="1"/>
</dbReference>
<reference evidence="6 7" key="1">
    <citation type="submission" date="2019-12" db="EMBL/GenBank/DDBJ databases">
        <title>Genomic-based taxomic classification of the family Erythrobacteraceae.</title>
        <authorList>
            <person name="Xu L."/>
        </authorList>
    </citation>
    <scope>NUCLEOTIDE SEQUENCE [LARGE SCALE GENOMIC DNA]</scope>
    <source>
        <strain evidence="6 7">MCCC 1A09965</strain>
    </source>
</reference>
<dbReference type="SUPFAM" id="SSF53850">
    <property type="entry name" value="Periplasmic binding protein-like II"/>
    <property type="match status" value="1"/>
</dbReference>
<dbReference type="InterPro" id="IPR039424">
    <property type="entry name" value="SBP_5"/>
</dbReference>
<dbReference type="Proteomes" id="UP000445582">
    <property type="component" value="Unassembled WGS sequence"/>
</dbReference>
<dbReference type="GO" id="GO:0030313">
    <property type="term" value="C:cell envelope"/>
    <property type="evidence" value="ECO:0007669"/>
    <property type="project" value="UniProtKB-SubCell"/>
</dbReference>
<evidence type="ECO:0000256" key="3">
    <source>
        <dbReference type="ARBA" id="ARBA00022448"/>
    </source>
</evidence>
<feature type="domain" description="Solute-binding protein family 5" evidence="5">
    <location>
        <begin position="67"/>
        <end position="375"/>
    </location>
</feature>
<protein>
    <submittedName>
        <fullName evidence="6">Peptide ABC transporter substrate-binding protein</fullName>
    </submittedName>
</protein>
<dbReference type="Gene3D" id="3.10.105.10">
    <property type="entry name" value="Dipeptide-binding Protein, Domain 3"/>
    <property type="match status" value="1"/>
</dbReference>
<keyword evidence="7" id="KW-1185">Reference proteome</keyword>
<evidence type="ECO:0000259" key="5">
    <source>
        <dbReference type="Pfam" id="PF00496"/>
    </source>
</evidence>
<gene>
    <name evidence="6" type="ORF">GRI48_09465</name>
</gene>
<evidence type="ECO:0000256" key="4">
    <source>
        <dbReference type="ARBA" id="ARBA00022729"/>
    </source>
</evidence>
<dbReference type="EMBL" id="WTYN01000001">
    <property type="protein sequence ID" value="MXO63238.1"/>
    <property type="molecule type" value="Genomic_DNA"/>
</dbReference>
<name>A0A844YJL6_9SPHN</name>
<accession>A0A844YJL6</accession>
<keyword evidence="4" id="KW-0732">Signal</keyword>
<proteinExistence type="inferred from homology"/>
<organism evidence="6 7">
    <name type="scientific">Qipengyuania oceanensis</name>
    <dbReference type="NCBI Taxonomy" id="1463597"/>
    <lineage>
        <taxon>Bacteria</taxon>
        <taxon>Pseudomonadati</taxon>
        <taxon>Pseudomonadota</taxon>
        <taxon>Alphaproteobacteria</taxon>
        <taxon>Sphingomonadales</taxon>
        <taxon>Erythrobacteraceae</taxon>
        <taxon>Qipengyuania</taxon>
    </lineage>
</organism>
<dbReference type="RefSeq" id="WP_160674542.1">
    <property type="nucleotide sequence ID" value="NZ_WTYN01000001.1"/>
</dbReference>
<evidence type="ECO:0000256" key="2">
    <source>
        <dbReference type="ARBA" id="ARBA00005695"/>
    </source>
</evidence>